<dbReference type="KEGG" id="dtl:H8F01_04100"/>
<dbReference type="AlphaFoldDB" id="A0A7G8QA72"/>
<evidence type="ECO:0000313" key="1">
    <source>
        <dbReference type="EMBL" id="QNK03680.1"/>
    </source>
</evidence>
<keyword evidence="2" id="KW-1185">Reference proteome</keyword>
<evidence type="ECO:0008006" key="3">
    <source>
        <dbReference type="Google" id="ProtNLM"/>
    </source>
</evidence>
<dbReference type="EMBL" id="CP060412">
    <property type="protein sequence ID" value="QNK03680.1"/>
    <property type="molecule type" value="Genomic_DNA"/>
</dbReference>
<protein>
    <recommendedName>
        <fullName evidence="3">DUF2171 domain-containing protein</fullName>
    </recommendedName>
</protein>
<accession>A0A7G8QA72</accession>
<gene>
    <name evidence="1" type="ORF">H8F01_04100</name>
</gene>
<proteinExistence type="predicted"/>
<dbReference type="Proteomes" id="UP000515873">
    <property type="component" value="Chromosome"/>
</dbReference>
<sequence>MRDQIWPTMPPLSCSGDGVVAERIEEGDLIFVADGEDGIGSVRRVLPGGNMLVVYIENGGDFEIPLTAVRAVHSGKVVLNLDHLPTPVLEAIGNARRSEYPH</sequence>
<evidence type="ECO:0000313" key="2">
    <source>
        <dbReference type="Proteomes" id="UP000515873"/>
    </source>
</evidence>
<organism evidence="1 2">
    <name type="scientific">Dyella telluris</name>
    <dbReference type="NCBI Taxonomy" id="2763498"/>
    <lineage>
        <taxon>Bacteria</taxon>
        <taxon>Pseudomonadati</taxon>
        <taxon>Pseudomonadota</taxon>
        <taxon>Gammaproteobacteria</taxon>
        <taxon>Lysobacterales</taxon>
        <taxon>Rhodanobacteraceae</taxon>
        <taxon>Dyella</taxon>
    </lineage>
</organism>
<name>A0A7G8QA72_9GAMM</name>
<reference evidence="1 2" key="1">
    <citation type="submission" date="2020-08" db="EMBL/GenBank/DDBJ databases">
        <title>Dyella sp. G9 isolated from forest soil.</title>
        <authorList>
            <person name="Fu J."/>
            <person name="Qiu L."/>
        </authorList>
    </citation>
    <scope>NUCLEOTIDE SEQUENCE [LARGE SCALE GENOMIC DNA]</scope>
    <source>
        <strain evidence="1 2">G9</strain>
    </source>
</reference>